<dbReference type="InterPro" id="IPR050545">
    <property type="entry name" value="Mycobact_MmpL"/>
</dbReference>
<dbReference type="GO" id="GO:0022857">
    <property type="term" value="F:transmembrane transporter activity"/>
    <property type="evidence" value="ECO:0007669"/>
    <property type="project" value="InterPro"/>
</dbReference>
<dbReference type="AlphaFoldDB" id="A0A2A5JB33"/>
<dbReference type="InterPro" id="IPR001036">
    <property type="entry name" value="Acrflvin-R"/>
</dbReference>
<evidence type="ECO:0000313" key="10">
    <source>
        <dbReference type="Proteomes" id="UP000230886"/>
    </source>
</evidence>
<keyword evidence="6 7" id="KW-0472">Membrane</keyword>
<reference evidence="9 10" key="1">
    <citation type="submission" date="2017-07" db="EMBL/GenBank/DDBJ databases">
        <title>Draft sequence of Rhodococcus enclensis 23b-28.</title>
        <authorList>
            <person name="Besaury L."/>
            <person name="Sancelme M."/>
            <person name="Amato P."/>
            <person name="Lallement A."/>
            <person name="Delort A.-M."/>
        </authorList>
    </citation>
    <scope>NUCLEOTIDE SEQUENCE [LARGE SCALE GENOMIC DNA]</scope>
    <source>
        <strain evidence="9 10">23b-28</strain>
    </source>
</reference>
<sequence length="738" mass="75972">MSIFLYKLSRLAFRRRWAMVGFWVVLLVAGGVGAATLSGPTVNTLSIPGTESQAAQDLLAERFPESSTGGASARIVFESPAGTTLADPAIRQSVSELVSALGKDPEVAAVSDPYASGGVSPTGTIGYMQVSYTADSMDLPDSSKELLESAVHDASDSGLAVDVAGNVLMESSAESMGEVIGVAIAAVVLTVTFGSLVAAGLPLISALIGIGIAICTITIATGFIELGSSTTVLAMMLGLAVAIDYSLFIVSRYRSELRDGHDPEIAAGRAAGTAGSAVVFAGLTVLIALAGLFVVNIPFLTSMGLAAAFAVAVAVVISLTLLPATLGFAGSRVLSRSDRRLLASGGELTHRKQSEGAGSRWAKFVIRRRVPVLLASVLGLGLLAIPTFGINLSLASPPVPDTTAARATDRLSEGFGAGFSGPLMVVVDVADAADPAVALSGAQEKLGALPDVAAVTPPALNQAGDTAVITVVPSSGPETEATKALVADIREVAGSLTDETGATMSVTGQTALTIDVSDRLADALVPYLALVVGLAFILLMLVFRSILVPLKATLGFLLSIGATFGVLVAIFQWGWFAGILGIEGQTGSVVAMLPIFMIGIVFGLAMDYQVFLVTRMREAFVHGDGPDEAVVKGFDQGARVVTAAALIMIAVFAGFIFGGDAFIMQIGLGLSFAVLFDAFVIRMTVVPAVMSLLGSKAWWFPSWLDRLVPNVDVEGEQLTALLADSKESSEPTSDKLSV</sequence>
<comment type="similarity">
    <text evidence="2">Belongs to the resistance-nodulation-cell division (RND) (TC 2.A.6) family. MmpL subfamily.</text>
</comment>
<keyword evidence="5 7" id="KW-1133">Transmembrane helix</keyword>
<dbReference type="EMBL" id="NOVD01000008">
    <property type="protein sequence ID" value="PCK26552.1"/>
    <property type="molecule type" value="Genomic_DNA"/>
</dbReference>
<dbReference type="PANTHER" id="PTHR33406:SF11">
    <property type="entry name" value="MEMBRANE PROTEIN SCO6666-RELATED"/>
    <property type="match status" value="1"/>
</dbReference>
<evidence type="ECO:0000313" key="9">
    <source>
        <dbReference type="EMBL" id="PCK26552.1"/>
    </source>
</evidence>
<evidence type="ECO:0000256" key="3">
    <source>
        <dbReference type="ARBA" id="ARBA00022475"/>
    </source>
</evidence>
<dbReference type="GO" id="GO:0005886">
    <property type="term" value="C:plasma membrane"/>
    <property type="evidence" value="ECO:0007669"/>
    <property type="project" value="UniProtKB-SubCell"/>
</dbReference>
<evidence type="ECO:0000256" key="2">
    <source>
        <dbReference type="ARBA" id="ARBA00010157"/>
    </source>
</evidence>
<protein>
    <recommendedName>
        <fullName evidence="8">SSD domain-containing protein</fullName>
    </recommendedName>
</protein>
<evidence type="ECO:0000256" key="1">
    <source>
        <dbReference type="ARBA" id="ARBA00004651"/>
    </source>
</evidence>
<dbReference type="InterPro" id="IPR004869">
    <property type="entry name" value="MMPL_dom"/>
</dbReference>
<feature type="transmembrane region" description="Helical" evidence="7">
    <location>
        <begin position="588"/>
        <end position="608"/>
    </location>
</feature>
<evidence type="ECO:0000259" key="8">
    <source>
        <dbReference type="PROSITE" id="PS50156"/>
    </source>
</evidence>
<feature type="transmembrane region" description="Helical" evidence="7">
    <location>
        <begin position="305"/>
        <end position="330"/>
    </location>
</feature>
<feature type="transmembrane region" description="Helical" evidence="7">
    <location>
        <begin position="271"/>
        <end position="299"/>
    </location>
</feature>
<organism evidence="9 10">
    <name type="scientific">Rhodococcus qingshengii</name>
    <dbReference type="NCBI Taxonomy" id="334542"/>
    <lineage>
        <taxon>Bacteria</taxon>
        <taxon>Bacillati</taxon>
        <taxon>Actinomycetota</taxon>
        <taxon>Actinomycetes</taxon>
        <taxon>Mycobacteriales</taxon>
        <taxon>Nocardiaceae</taxon>
        <taxon>Rhodococcus</taxon>
        <taxon>Rhodococcus erythropolis group</taxon>
    </lineage>
</organism>
<gene>
    <name evidence="9" type="ORF">CHR55_14290</name>
</gene>
<feature type="transmembrane region" description="Helical" evidence="7">
    <location>
        <begin position="206"/>
        <end position="224"/>
    </location>
</feature>
<proteinExistence type="inferred from homology"/>
<evidence type="ECO:0000256" key="4">
    <source>
        <dbReference type="ARBA" id="ARBA00022692"/>
    </source>
</evidence>
<dbReference type="PRINTS" id="PR00702">
    <property type="entry name" value="ACRIFLAVINRP"/>
</dbReference>
<dbReference type="Proteomes" id="UP000230886">
    <property type="component" value="Unassembled WGS sequence"/>
</dbReference>
<evidence type="ECO:0000256" key="5">
    <source>
        <dbReference type="ARBA" id="ARBA00022989"/>
    </source>
</evidence>
<dbReference type="PROSITE" id="PS50156">
    <property type="entry name" value="SSD"/>
    <property type="match status" value="2"/>
</dbReference>
<dbReference type="Pfam" id="PF03176">
    <property type="entry name" value="MMPL"/>
    <property type="match status" value="2"/>
</dbReference>
<feature type="transmembrane region" description="Helical" evidence="7">
    <location>
        <begin position="640"/>
        <end position="657"/>
    </location>
</feature>
<accession>A0A2A5JB33</accession>
<keyword evidence="3" id="KW-1003">Cell membrane</keyword>
<feature type="transmembrane region" description="Helical" evidence="7">
    <location>
        <begin position="555"/>
        <end position="576"/>
    </location>
</feature>
<feature type="transmembrane region" description="Helical" evidence="7">
    <location>
        <begin position="230"/>
        <end position="250"/>
    </location>
</feature>
<dbReference type="RefSeq" id="WP_099697624.1">
    <property type="nucleotide sequence ID" value="NZ_NOVD01000008.1"/>
</dbReference>
<feature type="transmembrane region" description="Helical" evidence="7">
    <location>
        <begin position="179"/>
        <end position="199"/>
    </location>
</feature>
<dbReference type="InterPro" id="IPR000731">
    <property type="entry name" value="SSD"/>
</dbReference>
<dbReference type="PANTHER" id="PTHR33406">
    <property type="entry name" value="MEMBRANE PROTEIN MJ1562-RELATED"/>
    <property type="match status" value="1"/>
</dbReference>
<dbReference type="Gene3D" id="1.20.1640.10">
    <property type="entry name" value="Multidrug efflux transporter AcrB transmembrane domain"/>
    <property type="match status" value="2"/>
</dbReference>
<comment type="subcellular location">
    <subcellularLocation>
        <location evidence="1">Cell membrane</location>
        <topology evidence="1">Multi-pass membrane protein</topology>
    </subcellularLocation>
</comment>
<comment type="caution">
    <text evidence="9">The sequence shown here is derived from an EMBL/GenBank/DDBJ whole genome shotgun (WGS) entry which is preliminary data.</text>
</comment>
<evidence type="ECO:0000256" key="7">
    <source>
        <dbReference type="SAM" id="Phobius"/>
    </source>
</evidence>
<evidence type="ECO:0000256" key="6">
    <source>
        <dbReference type="ARBA" id="ARBA00023136"/>
    </source>
</evidence>
<feature type="domain" description="SSD" evidence="8">
    <location>
        <begin position="179"/>
        <end position="328"/>
    </location>
</feature>
<name>A0A2A5JB33_RHOSG</name>
<feature type="transmembrane region" description="Helical" evidence="7">
    <location>
        <begin position="524"/>
        <end position="543"/>
    </location>
</feature>
<keyword evidence="4 7" id="KW-0812">Transmembrane</keyword>
<dbReference type="SUPFAM" id="SSF82866">
    <property type="entry name" value="Multidrug efflux transporter AcrB transmembrane domain"/>
    <property type="match status" value="2"/>
</dbReference>
<feature type="transmembrane region" description="Helical" evidence="7">
    <location>
        <begin position="370"/>
        <end position="390"/>
    </location>
</feature>
<feature type="domain" description="SSD" evidence="8">
    <location>
        <begin position="526"/>
        <end position="692"/>
    </location>
</feature>